<protein>
    <submittedName>
        <fullName evidence="4">DPP IV N-terminal domain-containing protein</fullName>
    </submittedName>
</protein>
<evidence type="ECO:0000313" key="5">
    <source>
        <dbReference type="Proteomes" id="UP001620461"/>
    </source>
</evidence>
<evidence type="ECO:0000259" key="2">
    <source>
        <dbReference type="Pfam" id="PF00326"/>
    </source>
</evidence>
<dbReference type="Gene3D" id="3.40.50.1820">
    <property type="entry name" value="alpha/beta hydrolase"/>
    <property type="match status" value="1"/>
</dbReference>
<reference evidence="4 5" key="1">
    <citation type="submission" date="2020-10" db="EMBL/GenBank/DDBJ databases">
        <title>Phylogeny of dyella-like bacteria.</title>
        <authorList>
            <person name="Fu J."/>
        </authorList>
    </citation>
    <scope>NUCLEOTIDE SEQUENCE [LARGE SCALE GENOMIC DNA]</scope>
    <source>
        <strain evidence="4 5">JP1</strain>
    </source>
</reference>
<dbReference type="Pfam" id="PF00930">
    <property type="entry name" value="DPPIV_N"/>
    <property type="match status" value="1"/>
</dbReference>
<dbReference type="Proteomes" id="UP001620461">
    <property type="component" value="Unassembled WGS sequence"/>
</dbReference>
<dbReference type="SUPFAM" id="SSF82171">
    <property type="entry name" value="DPP6 N-terminal domain-like"/>
    <property type="match status" value="1"/>
</dbReference>
<comment type="caution">
    <text evidence="4">The sequence shown here is derived from an EMBL/GenBank/DDBJ whole genome shotgun (WGS) entry which is preliminary data.</text>
</comment>
<evidence type="ECO:0000259" key="3">
    <source>
        <dbReference type="Pfam" id="PF00930"/>
    </source>
</evidence>
<evidence type="ECO:0000256" key="1">
    <source>
        <dbReference type="SAM" id="SignalP"/>
    </source>
</evidence>
<dbReference type="PANTHER" id="PTHR11731">
    <property type="entry name" value="PROTEASE FAMILY S9B,C DIPEPTIDYL-PEPTIDASE IV-RELATED"/>
    <property type="match status" value="1"/>
</dbReference>
<dbReference type="Pfam" id="PF00326">
    <property type="entry name" value="Peptidase_S9"/>
    <property type="match status" value="1"/>
</dbReference>
<feature type="domain" description="Peptidase S9 prolyl oligopeptidase catalytic" evidence="2">
    <location>
        <begin position="568"/>
        <end position="766"/>
    </location>
</feature>
<sequence length="782" mass="87629">MRSIIGTSRLYGALVCGLLTLAASPGSAKAEGRTLTAQDYAQAERFMPYNTMPLVDHAVHVVHWLDGTHFWYLDHDASGDHYLRMDATSGKASPLFDQAKLAAALDHAGDKSAKADKLGIADYRVAADGRDDIEVHGKHYLCDLKGAGECVDRNTLVKTGKEPGVLSPDRKQEAFIRNWNLWVRDVATGKETRLTTDGVENFGYATDNAGWKHTDNAILEWSPDSKRIATFQQDQRQDGDMYVVTTQVGHPQLQSWKYPLPGDEHVTLIQRVIIDVPAHRVVRLKMPPDQHRSSLCDDVSCGEDGGWDDVKWAPDGNTLAFVSTSRNHQHETFRIADANTGEVRTVFHEDVPTYYESGNGAVNWRYLPASHEAIWFSERNNWGNLYLYDLGNGKLKHAITTGDGNVTEVLKVDAKTRTVWFRGVGRTPGVNPYYQQLWKVSLDGGEPVLLTPEPADHTITLSDDGKYFVDSYSTTTTTPVTVLRDASDGRTLATVAKADIKRLLATGWQPPEQVVVKARDGKTDLYGLMFKPTHFDPQRKYPIVDYIYPGPQTGSVATFGFTPSHYDNQSLAELGFIVVAIDGMGTPWRSKSFHDAWYGHMGDNTLPDQVAAIKQLAQRYPWIDLDRAGIWGHSGGGDATADAMFRYPDFFKVGWSESGNHDNRDYEDDWAEKWQGLLETHKDGSTNYDNQSNPLIAKDLKGKLMLVHGSIDDNVPPYNTLLVVDALIKANKDFDMLLLPNEHHGYADDTPYITRRRWDYFVRNLAGDTPPKEYALKPWPWR</sequence>
<dbReference type="InterPro" id="IPR029058">
    <property type="entry name" value="AB_hydrolase_fold"/>
</dbReference>
<organism evidence="4 5">
    <name type="scientific">Dyella jejuensis</name>
    <dbReference type="NCBI Taxonomy" id="1432009"/>
    <lineage>
        <taxon>Bacteria</taxon>
        <taxon>Pseudomonadati</taxon>
        <taxon>Pseudomonadota</taxon>
        <taxon>Gammaproteobacteria</taxon>
        <taxon>Lysobacterales</taxon>
        <taxon>Rhodanobacteraceae</taxon>
        <taxon>Dyella</taxon>
    </lineage>
</organism>
<dbReference type="SUPFAM" id="SSF53474">
    <property type="entry name" value="alpha/beta-Hydrolases"/>
    <property type="match status" value="1"/>
</dbReference>
<dbReference type="PANTHER" id="PTHR11731:SF118">
    <property type="entry name" value="BLR1971 PROTEIN"/>
    <property type="match status" value="1"/>
</dbReference>
<keyword evidence="5" id="KW-1185">Reference proteome</keyword>
<feature type="domain" description="Dipeptidylpeptidase IV N-terminal" evidence="3">
    <location>
        <begin position="161"/>
        <end position="478"/>
    </location>
</feature>
<keyword evidence="1" id="KW-0732">Signal</keyword>
<dbReference type="InterPro" id="IPR001375">
    <property type="entry name" value="Peptidase_S9_cat"/>
</dbReference>
<proteinExistence type="predicted"/>
<dbReference type="InterPro" id="IPR002469">
    <property type="entry name" value="Peptidase_S9B_N"/>
</dbReference>
<dbReference type="Gene3D" id="2.140.10.30">
    <property type="entry name" value="Dipeptidylpeptidase IV, N-terminal domain"/>
    <property type="match status" value="1"/>
</dbReference>
<dbReference type="EMBL" id="JADIKJ010000004">
    <property type="protein sequence ID" value="MFK2899778.1"/>
    <property type="molecule type" value="Genomic_DNA"/>
</dbReference>
<evidence type="ECO:0000313" key="4">
    <source>
        <dbReference type="EMBL" id="MFK2899778.1"/>
    </source>
</evidence>
<gene>
    <name evidence="4" type="ORF">ISP15_05465</name>
</gene>
<accession>A0ABW8JFB4</accession>
<feature type="chain" id="PRO_5045891983" evidence="1">
    <location>
        <begin position="31"/>
        <end position="782"/>
    </location>
</feature>
<dbReference type="RefSeq" id="WP_404545909.1">
    <property type="nucleotide sequence ID" value="NZ_JADIKJ010000004.1"/>
</dbReference>
<name>A0ABW8JFB4_9GAMM</name>
<feature type="signal peptide" evidence="1">
    <location>
        <begin position="1"/>
        <end position="30"/>
    </location>
</feature>
<dbReference type="InterPro" id="IPR050278">
    <property type="entry name" value="Serine_Prot_S9B/DPPIV"/>
</dbReference>